<dbReference type="Gene3D" id="3.40.50.2300">
    <property type="match status" value="1"/>
</dbReference>
<keyword evidence="4" id="KW-0597">Phosphoprotein</keyword>
<dbReference type="InterPro" id="IPR011006">
    <property type="entry name" value="CheY-like_superfamily"/>
</dbReference>
<feature type="domain" description="Response regulatory" evidence="7">
    <location>
        <begin position="5"/>
        <end position="119"/>
    </location>
</feature>
<keyword evidence="5" id="KW-0175">Coiled coil</keyword>
<evidence type="ECO:0000313" key="9">
    <source>
        <dbReference type="Proteomes" id="UP001230156"/>
    </source>
</evidence>
<keyword evidence="9" id="KW-1185">Reference proteome</keyword>
<proteinExistence type="predicted"/>
<evidence type="ECO:0000256" key="5">
    <source>
        <dbReference type="SAM" id="Coils"/>
    </source>
</evidence>
<comment type="caution">
    <text evidence="8">The sequence shown here is derived from an EMBL/GenBank/DDBJ whole genome shotgun (WGS) entry which is preliminary data.</text>
</comment>
<dbReference type="PROSITE" id="PS00622">
    <property type="entry name" value="HTH_LUXR_1"/>
    <property type="match status" value="1"/>
</dbReference>
<name>A0ABU0YJG3_9PROT</name>
<dbReference type="PANTHER" id="PTHR44688:SF16">
    <property type="entry name" value="DNA-BINDING TRANSCRIPTIONAL ACTIVATOR DEVR_DOSR"/>
    <property type="match status" value="1"/>
</dbReference>
<dbReference type="EMBL" id="JAUYVI010000003">
    <property type="protein sequence ID" value="MDQ7247863.1"/>
    <property type="molecule type" value="Genomic_DNA"/>
</dbReference>
<dbReference type="SMART" id="SM00448">
    <property type="entry name" value="REC"/>
    <property type="match status" value="1"/>
</dbReference>
<accession>A0ABU0YJG3</accession>
<dbReference type="CDD" id="cd06170">
    <property type="entry name" value="LuxR_C_like"/>
    <property type="match status" value="1"/>
</dbReference>
<evidence type="ECO:0000256" key="3">
    <source>
        <dbReference type="ARBA" id="ARBA00023163"/>
    </source>
</evidence>
<dbReference type="InterPro" id="IPR036388">
    <property type="entry name" value="WH-like_DNA-bd_sf"/>
</dbReference>
<protein>
    <submittedName>
        <fullName evidence="8">Response regulator FixJ</fullName>
    </submittedName>
</protein>
<keyword evidence="2" id="KW-0238">DNA-binding</keyword>
<evidence type="ECO:0000256" key="1">
    <source>
        <dbReference type="ARBA" id="ARBA00023015"/>
    </source>
</evidence>
<dbReference type="Gene3D" id="1.10.10.10">
    <property type="entry name" value="Winged helix-like DNA-binding domain superfamily/Winged helix DNA-binding domain"/>
    <property type="match status" value="1"/>
</dbReference>
<keyword evidence="1" id="KW-0805">Transcription regulation</keyword>
<dbReference type="InterPro" id="IPR016032">
    <property type="entry name" value="Sig_transdc_resp-reg_C-effctor"/>
</dbReference>
<dbReference type="InterPro" id="IPR001789">
    <property type="entry name" value="Sig_transdc_resp-reg_receiver"/>
</dbReference>
<organism evidence="8 9">
    <name type="scientific">Dongia sedimenti</name>
    <dbReference type="NCBI Taxonomy" id="3064282"/>
    <lineage>
        <taxon>Bacteria</taxon>
        <taxon>Pseudomonadati</taxon>
        <taxon>Pseudomonadota</taxon>
        <taxon>Alphaproteobacteria</taxon>
        <taxon>Rhodospirillales</taxon>
        <taxon>Dongiaceae</taxon>
        <taxon>Dongia</taxon>
    </lineage>
</organism>
<evidence type="ECO:0000313" key="8">
    <source>
        <dbReference type="EMBL" id="MDQ7247863.1"/>
    </source>
</evidence>
<dbReference type="NCBIfam" id="NF006900">
    <property type="entry name" value="PRK09390.1"/>
    <property type="match status" value="1"/>
</dbReference>
<dbReference type="SMART" id="SM00421">
    <property type="entry name" value="HTH_LUXR"/>
    <property type="match status" value="1"/>
</dbReference>
<dbReference type="PROSITE" id="PS50043">
    <property type="entry name" value="HTH_LUXR_2"/>
    <property type="match status" value="1"/>
</dbReference>
<evidence type="ECO:0000259" key="6">
    <source>
        <dbReference type="PROSITE" id="PS50043"/>
    </source>
</evidence>
<reference evidence="9" key="1">
    <citation type="submission" date="2023-08" db="EMBL/GenBank/DDBJ databases">
        <title>Rhodospirillaceae gen. nov., a novel taxon isolated from the Yangtze River Yuezi River estuary sludge.</title>
        <authorList>
            <person name="Ruan L."/>
        </authorList>
    </citation>
    <scope>NUCLEOTIDE SEQUENCE [LARGE SCALE GENOMIC DNA]</scope>
    <source>
        <strain evidence="9">R-7</strain>
    </source>
</reference>
<gene>
    <name evidence="8" type="primary">fixJ</name>
    <name evidence="8" type="ORF">Q8A70_09305</name>
</gene>
<evidence type="ECO:0000256" key="4">
    <source>
        <dbReference type="PROSITE-ProRule" id="PRU00169"/>
    </source>
</evidence>
<dbReference type="PROSITE" id="PS50110">
    <property type="entry name" value="RESPONSE_REGULATORY"/>
    <property type="match status" value="1"/>
</dbReference>
<dbReference type="Pfam" id="PF00072">
    <property type="entry name" value="Response_reg"/>
    <property type="match status" value="1"/>
</dbReference>
<dbReference type="SUPFAM" id="SSF46894">
    <property type="entry name" value="C-terminal effector domain of the bipartite response regulators"/>
    <property type="match status" value="1"/>
</dbReference>
<evidence type="ECO:0000256" key="2">
    <source>
        <dbReference type="ARBA" id="ARBA00023125"/>
    </source>
</evidence>
<sequence length="206" mass="22188">MADEMVFVVDDDADVRDSLCALLESAGVASESYDSARAFLDVYQPQRSGCLIADIRMPDMDGLELQEELNRRNAALPVIVVTGHADVPLAVRAMKAGAVDLIEKPYDDALLLASVRRALAKAQSVREQAATAEAAKARIANLSARERQVLELLVAGQPNKIIAYELDISPRTVEIHRAHVMEKMEAKSLSDLVRAAIAAGIPGASK</sequence>
<feature type="modified residue" description="4-aspartylphosphate" evidence="4">
    <location>
        <position position="54"/>
    </location>
</feature>
<feature type="domain" description="HTH luxR-type" evidence="6">
    <location>
        <begin position="135"/>
        <end position="200"/>
    </location>
</feature>
<keyword evidence="3" id="KW-0804">Transcription</keyword>
<dbReference type="SUPFAM" id="SSF52172">
    <property type="entry name" value="CheY-like"/>
    <property type="match status" value="1"/>
</dbReference>
<dbReference type="Proteomes" id="UP001230156">
    <property type="component" value="Unassembled WGS sequence"/>
</dbReference>
<dbReference type="Pfam" id="PF00196">
    <property type="entry name" value="GerE"/>
    <property type="match status" value="1"/>
</dbReference>
<feature type="coiled-coil region" evidence="5">
    <location>
        <begin position="115"/>
        <end position="145"/>
    </location>
</feature>
<evidence type="ECO:0000259" key="7">
    <source>
        <dbReference type="PROSITE" id="PS50110"/>
    </source>
</evidence>
<dbReference type="RefSeq" id="WP_379955304.1">
    <property type="nucleotide sequence ID" value="NZ_JAUYVI010000003.1"/>
</dbReference>
<dbReference type="PRINTS" id="PR00038">
    <property type="entry name" value="HTHLUXR"/>
</dbReference>
<dbReference type="InterPro" id="IPR000792">
    <property type="entry name" value="Tscrpt_reg_LuxR_C"/>
</dbReference>
<dbReference type="PANTHER" id="PTHR44688">
    <property type="entry name" value="DNA-BINDING TRANSCRIPTIONAL ACTIVATOR DEVR_DOSR"/>
    <property type="match status" value="1"/>
</dbReference>